<dbReference type="OrthoDB" id="2157345at2759"/>
<sequence length="121" mass="13887">MSSQASYNKSDPSQFDNICANLLNSYTNVQIALDNISNIKTELIKNKLPLTALSKLTTGTSYLYRSISELSVPCYEIVRIIKLNSQAWEDKNKMITQMHQKYKIIQGQLNVAIRYLQLQRI</sequence>
<evidence type="ECO:0000313" key="2">
    <source>
        <dbReference type="Proteomes" id="UP000078046"/>
    </source>
</evidence>
<dbReference type="AlphaFoldDB" id="A0A177BE64"/>
<dbReference type="EMBL" id="LWCA01000018">
    <property type="protein sequence ID" value="OAF71861.1"/>
    <property type="molecule type" value="Genomic_DNA"/>
</dbReference>
<organism evidence="1 2">
    <name type="scientific">Intoshia linei</name>
    <dbReference type="NCBI Taxonomy" id="1819745"/>
    <lineage>
        <taxon>Eukaryota</taxon>
        <taxon>Metazoa</taxon>
        <taxon>Spiralia</taxon>
        <taxon>Lophotrochozoa</taxon>
        <taxon>Mesozoa</taxon>
        <taxon>Orthonectida</taxon>
        <taxon>Rhopaluridae</taxon>
        <taxon>Intoshia</taxon>
    </lineage>
</organism>
<keyword evidence="2" id="KW-1185">Reference proteome</keyword>
<name>A0A177BE64_9BILA</name>
<evidence type="ECO:0000313" key="1">
    <source>
        <dbReference type="EMBL" id="OAF71861.1"/>
    </source>
</evidence>
<proteinExistence type="predicted"/>
<gene>
    <name evidence="1" type="ORF">A3Q56_00359</name>
</gene>
<comment type="caution">
    <text evidence="1">The sequence shown here is derived from an EMBL/GenBank/DDBJ whole genome shotgun (WGS) entry which is preliminary data.</text>
</comment>
<dbReference type="Proteomes" id="UP000078046">
    <property type="component" value="Unassembled WGS sequence"/>
</dbReference>
<accession>A0A177BE64</accession>
<reference evidence="1 2" key="1">
    <citation type="submission" date="2016-04" db="EMBL/GenBank/DDBJ databases">
        <title>The genome of Intoshia linei affirms orthonectids as highly simplified spiralians.</title>
        <authorList>
            <person name="Mikhailov K.V."/>
            <person name="Slusarev G.S."/>
            <person name="Nikitin M.A."/>
            <person name="Logacheva M.D."/>
            <person name="Penin A."/>
            <person name="Aleoshin V."/>
            <person name="Panchin Y.V."/>
        </authorList>
    </citation>
    <scope>NUCLEOTIDE SEQUENCE [LARGE SCALE GENOMIC DNA]</scope>
    <source>
        <strain evidence="1">Intl2013</strain>
        <tissue evidence="1">Whole animal</tissue>
    </source>
</reference>
<protein>
    <submittedName>
        <fullName evidence="1">Uncharacterized protein</fullName>
    </submittedName>
</protein>